<gene>
    <name evidence="2" type="ORF">CSO01_38170</name>
</gene>
<dbReference type="Proteomes" id="UP000321798">
    <property type="component" value="Unassembled WGS sequence"/>
</dbReference>
<reference evidence="2 3" key="1">
    <citation type="submission" date="2019-07" db="EMBL/GenBank/DDBJ databases">
        <title>Whole genome shotgun sequence of Cellulomonas soli NBRC 109434.</title>
        <authorList>
            <person name="Hosoyama A."/>
            <person name="Uohara A."/>
            <person name="Ohji S."/>
            <person name="Ichikawa N."/>
        </authorList>
    </citation>
    <scope>NUCLEOTIDE SEQUENCE [LARGE SCALE GENOMIC DNA]</scope>
    <source>
        <strain evidence="2 3">NBRC 109434</strain>
    </source>
</reference>
<name>A0A512PIX7_9CELL</name>
<sequence>MSDQQTGGADAGTMEPADGFTRALLDIAAGRPHDIASLPEEDQELLAAVTDWLPALADAIADLHVEGRDSDIDVHSRGLVEVRPDDPIALMLGLVEDPAVRLDGQQLAAARRAAGLDIAQLAERLNRRGWDATIKTVSAWERGRVSPPPATINAVAEELDVSSEALLATGTLDAPTIDTLFDDAAIAAFLDEWAREASIPAEKLAEQSKRLLATAGRRNATSASPEALLAVLKHFKNLPGFGVSG</sequence>
<dbReference type="InterPro" id="IPR010982">
    <property type="entry name" value="Lambda_DNA-bd_dom_sf"/>
</dbReference>
<protein>
    <recommendedName>
        <fullName evidence="1">HTH cro/C1-type domain-containing protein</fullName>
    </recommendedName>
</protein>
<proteinExistence type="predicted"/>
<dbReference type="Gene3D" id="1.10.260.40">
    <property type="entry name" value="lambda repressor-like DNA-binding domains"/>
    <property type="match status" value="1"/>
</dbReference>
<feature type="domain" description="HTH cro/C1-type" evidence="1">
    <location>
        <begin position="107"/>
        <end position="166"/>
    </location>
</feature>
<dbReference type="OrthoDB" id="5061777at2"/>
<accession>A0A512PIX7</accession>
<dbReference type="EMBL" id="BKAL01000023">
    <property type="protein sequence ID" value="GEP71102.1"/>
    <property type="molecule type" value="Genomic_DNA"/>
</dbReference>
<comment type="caution">
    <text evidence="2">The sequence shown here is derived from an EMBL/GenBank/DDBJ whole genome shotgun (WGS) entry which is preliminary data.</text>
</comment>
<dbReference type="Pfam" id="PF13560">
    <property type="entry name" value="HTH_31"/>
    <property type="match status" value="1"/>
</dbReference>
<keyword evidence="3" id="KW-1185">Reference proteome</keyword>
<organism evidence="2 3">
    <name type="scientific">Cellulomonas soli</name>
    <dbReference type="NCBI Taxonomy" id="931535"/>
    <lineage>
        <taxon>Bacteria</taxon>
        <taxon>Bacillati</taxon>
        <taxon>Actinomycetota</taxon>
        <taxon>Actinomycetes</taxon>
        <taxon>Micrococcales</taxon>
        <taxon>Cellulomonadaceae</taxon>
        <taxon>Cellulomonas</taxon>
    </lineage>
</organism>
<dbReference type="PROSITE" id="PS50943">
    <property type="entry name" value="HTH_CROC1"/>
    <property type="match status" value="1"/>
</dbReference>
<dbReference type="RefSeq" id="WP_146954869.1">
    <property type="nucleotide sequence ID" value="NZ_BAABBJ010000017.1"/>
</dbReference>
<dbReference type="GO" id="GO:0003677">
    <property type="term" value="F:DNA binding"/>
    <property type="evidence" value="ECO:0007669"/>
    <property type="project" value="InterPro"/>
</dbReference>
<evidence type="ECO:0000313" key="2">
    <source>
        <dbReference type="EMBL" id="GEP71102.1"/>
    </source>
</evidence>
<dbReference type="AlphaFoldDB" id="A0A512PIX7"/>
<dbReference type="InterPro" id="IPR001387">
    <property type="entry name" value="Cro/C1-type_HTH"/>
</dbReference>
<dbReference type="SMART" id="SM00530">
    <property type="entry name" value="HTH_XRE"/>
    <property type="match status" value="1"/>
</dbReference>
<dbReference type="CDD" id="cd00093">
    <property type="entry name" value="HTH_XRE"/>
    <property type="match status" value="1"/>
</dbReference>
<evidence type="ECO:0000313" key="3">
    <source>
        <dbReference type="Proteomes" id="UP000321798"/>
    </source>
</evidence>
<evidence type="ECO:0000259" key="1">
    <source>
        <dbReference type="PROSITE" id="PS50943"/>
    </source>
</evidence>
<dbReference type="SUPFAM" id="SSF47413">
    <property type="entry name" value="lambda repressor-like DNA-binding domains"/>
    <property type="match status" value="1"/>
</dbReference>